<sequence>MSLVPPGDEEGTEHAVGARGGTVEDGLPVTARTSLVRCCVELVTLKKKKKACGVSKRKKRPGSREIQKAAQDVSQCDNKRGNRKGSVKWINVKENPKNDGRKKNSGEDSCEERNGNICERRNYFVQKSGRSQEKNAKREKMEEGSGADENMRTDTWRNIERENEIHISKGVFVGLKTYSKTNKKISIMEKSIYCGVSVQKAYINQSLKPRQRS</sequence>
<feature type="region of interest" description="Disordered" evidence="1">
    <location>
        <begin position="52"/>
        <end position="113"/>
    </location>
</feature>
<evidence type="ECO:0000313" key="2">
    <source>
        <dbReference type="EMBL" id="KAJ1162605.1"/>
    </source>
</evidence>
<comment type="caution">
    <text evidence="2">The sequence shown here is derived from an EMBL/GenBank/DDBJ whole genome shotgun (WGS) entry which is preliminary data.</text>
</comment>
<gene>
    <name evidence="2" type="ORF">NDU88_003073</name>
</gene>
<feature type="region of interest" description="Disordered" evidence="1">
    <location>
        <begin position="1"/>
        <end position="26"/>
    </location>
</feature>
<organism evidence="2 3">
    <name type="scientific">Pleurodeles waltl</name>
    <name type="common">Iberian ribbed newt</name>
    <dbReference type="NCBI Taxonomy" id="8319"/>
    <lineage>
        <taxon>Eukaryota</taxon>
        <taxon>Metazoa</taxon>
        <taxon>Chordata</taxon>
        <taxon>Craniata</taxon>
        <taxon>Vertebrata</taxon>
        <taxon>Euteleostomi</taxon>
        <taxon>Amphibia</taxon>
        <taxon>Batrachia</taxon>
        <taxon>Caudata</taxon>
        <taxon>Salamandroidea</taxon>
        <taxon>Salamandridae</taxon>
        <taxon>Pleurodelinae</taxon>
        <taxon>Pleurodeles</taxon>
    </lineage>
</organism>
<proteinExistence type="predicted"/>
<protein>
    <submittedName>
        <fullName evidence="2">Uncharacterized protein</fullName>
    </submittedName>
</protein>
<keyword evidence="3" id="KW-1185">Reference proteome</keyword>
<name>A0AAV7SFT6_PLEWA</name>
<reference evidence="2" key="1">
    <citation type="journal article" date="2022" name="bioRxiv">
        <title>Sequencing and chromosome-scale assembly of the giantPleurodeles waltlgenome.</title>
        <authorList>
            <person name="Brown T."/>
            <person name="Elewa A."/>
            <person name="Iarovenko S."/>
            <person name="Subramanian E."/>
            <person name="Araus A.J."/>
            <person name="Petzold A."/>
            <person name="Susuki M."/>
            <person name="Suzuki K.-i.T."/>
            <person name="Hayashi T."/>
            <person name="Toyoda A."/>
            <person name="Oliveira C."/>
            <person name="Osipova E."/>
            <person name="Leigh N.D."/>
            <person name="Simon A."/>
            <person name="Yun M.H."/>
        </authorList>
    </citation>
    <scope>NUCLEOTIDE SEQUENCE</scope>
    <source>
        <strain evidence="2">20211129_DDA</strain>
        <tissue evidence="2">Liver</tissue>
    </source>
</reference>
<feature type="compositionally biased region" description="Basic and acidic residues" evidence="1">
    <location>
        <begin position="130"/>
        <end position="150"/>
    </location>
</feature>
<dbReference type="EMBL" id="JANPWB010000008">
    <property type="protein sequence ID" value="KAJ1162605.1"/>
    <property type="molecule type" value="Genomic_DNA"/>
</dbReference>
<accession>A0AAV7SFT6</accession>
<evidence type="ECO:0000313" key="3">
    <source>
        <dbReference type="Proteomes" id="UP001066276"/>
    </source>
</evidence>
<dbReference type="AlphaFoldDB" id="A0AAV7SFT6"/>
<evidence type="ECO:0000256" key="1">
    <source>
        <dbReference type="SAM" id="MobiDB-lite"/>
    </source>
</evidence>
<dbReference type="Proteomes" id="UP001066276">
    <property type="component" value="Chromosome 4_2"/>
</dbReference>
<feature type="compositionally biased region" description="Basic and acidic residues" evidence="1">
    <location>
        <begin position="94"/>
        <end position="113"/>
    </location>
</feature>
<feature type="compositionally biased region" description="Basic residues" evidence="1">
    <location>
        <begin position="52"/>
        <end position="61"/>
    </location>
</feature>
<feature type="region of interest" description="Disordered" evidence="1">
    <location>
        <begin position="127"/>
        <end position="150"/>
    </location>
</feature>